<dbReference type="InterPro" id="IPR000182">
    <property type="entry name" value="GNAT_dom"/>
</dbReference>
<dbReference type="InterPro" id="IPR050769">
    <property type="entry name" value="NAT_camello-type"/>
</dbReference>
<protein>
    <recommendedName>
        <fullName evidence="2">N-acetyltransferase domain-containing protein</fullName>
    </recommendedName>
</protein>
<feature type="domain" description="N-acetyltransferase" evidence="2">
    <location>
        <begin position="1"/>
        <end position="150"/>
    </location>
</feature>
<dbReference type="CDD" id="cd04301">
    <property type="entry name" value="NAT_SF"/>
    <property type="match status" value="1"/>
</dbReference>
<evidence type="ECO:0000259" key="2">
    <source>
        <dbReference type="PROSITE" id="PS51186"/>
    </source>
</evidence>
<proteinExistence type="predicted"/>
<dbReference type="Pfam" id="PF00583">
    <property type="entry name" value="Acetyltransf_1"/>
    <property type="match status" value="1"/>
</dbReference>
<dbReference type="EMBL" id="VSSQ01013996">
    <property type="protein sequence ID" value="MPM52719.1"/>
    <property type="molecule type" value="Genomic_DNA"/>
</dbReference>
<name>A0A645AHR5_9ZZZZ</name>
<dbReference type="InterPro" id="IPR016181">
    <property type="entry name" value="Acyl_CoA_acyltransferase"/>
</dbReference>
<dbReference type="GO" id="GO:0008080">
    <property type="term" value="F:N-acetyltransferase activity"/>
    <property type="evidence" value="ECO:0007669"/>
    <property type="project" value="InterPro"/>
</dbReference>
<evidence type="ECO:0000313" key="3">
    <source>
        <dbReference type="EMBL" id="MPM52719.1"/>
    </source>
</evidence>
<dbReference type="SUPFAM" id="SSF55729">
    <property type="entry name" value="Acyl-CoA N-acyltransferases (Nat)"/>
    <property type="match status" value="1"/>
</dbReference>
<organism evidence="3">
    <name type="scientific">bioreactor metagenome</name>
    <dbReference type="NCBI Taxonomy" id="1076179"/>
    <lineage>
        <taxon>unclassified sequences</taxon>
        <taxon>metagenomes</taxon>
        <taxon>ecological metagenomes</taxon>
    </lineage>
</organism>
<gene>
    <name evidence="3" type="ORF">SDC9_99480</name>
</gene>
<comment type="caution">
    <text evidence="3">The sequence shown here is derived from an EMBL/GenBank/DDBJ whole genome shotgun (WGS) entry which is preliminary data.</text>
</comment>
<dbReference type="PANTHER" id="PTHR13947:SF37">
    <property type="entry name" value="LD18367P"/>
    <property type="match status" value="1"/>
</dbReference>
<accession>A0A645AHR5</accession>
<dbReference type="PANTHER" id="PTHR13947">
    <property type="entry name" value="GNAT FAMILY N-ACETYLTRANSFERASE"/>
    <property type="match status" value="1"/>
</dbReference>
<keyword evidence="1" id="KW-0808">Transferase</keyword>
<dbReference type="PROSITE" id="PS51186">
    <property type="entry name" value="GNAT"/>
    <property type="match status" value="1"/>
</dbReference>
<sequence>MTTFYRCDGTDENFQTLIAALDAELTDRYGAQMDFYGAFNGVQGVYTAVVAQQDGKPAGCGCFKPLADGSVEMKRIFVAPEARKKGVARGVMTRLEEWAAELGYTRAVLETGTSQPEAIGLYESIGYCRIENYPPYVGVHNSVCYEKRLEESKRT</sequence>
<reference evidence="3" key="1">
    <citation type="submission" date="2019-08" db="EMBL/GenBank/DDBJ databases">
        <authorList>
            <person name="Kucharzyk K."/>
            <person name="Murdoch R.W."/>
            <person name="Higgins S."/>
            <person name="Loffler F."/>
        </authorList>
    </citation>
    <scope>NUCLEOTIDE SEQUENCE</scope>
</reference>
<dbReference type="AlphaFoldDB" id="A0A645AHR5"/>
<evidence type="ECO:0000256" key="1">
    <source>
        <dbReference type="ARBA" id="ARBA00022679"/>
    </source>
</evidence>
<dbReference type="Gene3D" id="3.40.630.30">
    <property type="match status" value="1"/>
</dbReference>